<dbReference type="SMART" id="SM00382">
    <property type="entry name" value="AAA"/>
    <property type="match status" value="1"/>
</dbReference>
<dbReference type="Pfam" id="PF00004">
    <property type="entry name" value="AAA"/>
    <property type="match status" value="1"/>
</dbReference>
<organism evidence="5 6">
    <name type="scientific">Anabaena lutea FACHB-196</name>
    <dbReference type="NCBI Taxonomy" id="2692881"/>
    <lineage>
        <taxon>Bacteria</taxon>
        <taxon>Bacillati</taxon>
        <taxon>Cyanobacteriota</taxon>
        <taxon>Cyanophyceae</taxon>
        <taxon>Nostocales</taxon>
        <taxon>Nostocaceae</taxon>
        <taxon>Anabaena</taxon>
    </lineage>
</organism>
<evidence type="ECO:0000256" key="2">
    <source>
        <dbReference type="ARBA" id="ARBA00022741"/>
    </source>
</evidence>
<accession>A0ABR8FFP3</accession>
<reference evidence="5 6" key="1">
    <citation type="journal article" date="2020" name="ISME J.">
        <title>Comparative genomics reveals insights into cyanobacterial evolution and habitat adaptation.</title>
        <authorList>
            <person name="Chen M.Y."/>
            <person name="Teng W.K."/>
            <person name="Zhao L."/>
            <person name="Hu C.X."/>
            <person name="Zhou Y.K."/>
            <person name="Han B.P."/>
            <person name="Song L.R."/>
            <person name="Shu W.S."/>
        </authorList>
    </citation>
    <scope>NUCLEOTIDE SEQUENCE [LARGE SCALE GENOMIC DNA]</scope>
    <source>
        <strain evidence="5 6">FACHB-196</strain>
    </source>
</reference>
<dbReference type="InterPro" id="IPR027417">
    <property type="entry name" value="P-loop_NTPase"/>
</dbReference>
<dbReference type="Pfam" id="PF17866">
    <property type="entry name" value="AAA_lid_6"/>
    <property type="match status" value="1"/>
</dbReference>
<comment type="caution">
    <text evidence="5">The sequence shown here is derived from an EMBL/GenBank/DDBJ whole genome shotgun (WGS) entry which is preliminary data.</text>
</comment>
<keyword evidence="2" id="KW-0547">Nucleotide-binding</keyword>
<keyword evidence="3" id="KW-0067">ATP-binding</keyword>
<dbReference type="InterPro" id="IPR041627">
    <property type="entry name" value="AAA_lid_6"/>
</dbReference>
<dbReference type="Gene3D" id="1.10.8.60">
    <property type="match status" value="1"/>
</dbReference>
<dbReference type="InterPro" id="IPR050773">
    <property type="entry name" value="CbxX/CfxQ_RuBisCO_ESX"/>
</dbReference>
<dbReference type="Gene3D" id="3.40.50.300">
    <property type="entry name" value="P-loop containing nucleotide triphosphate hydrolases"/>
    <property type="match status" value="1"/>
</dbReference>
<gene>
    <name evidence="5" type="ORF">H6G59_07430</name>
</gene>
<dbReference type="Proteomes" id="UP000640531">
    <property type="component" value="Unassembled WGS sequence"/>
</dbReference>
<dbReference type="EMBL" id="JACJST010000005">
    <property type="protein sequence ID" value="MBD2567744.1"/>
    <property type="molecule type" value="Genomic_DNA"/>
</dbReference>
<proteinExistence type="inferred from homology"/>
<evidence type="ECO:0000256" key="1">
    <source>
        <dbReference type="ARBA" id="ARBA00010378"/>
    </source>
</evidence>
<name>A0ABR8FFP3_9NOST</name>
<feature type="domain" description="AAA+ ATPase" evidence="4">
    <location>
        <begin position="75"/>
        <end position="214"/>
    </location>
</feature>
<dbReference type="SUPFAM" id="SSF52540">
    <property type="entry name" value="P-loop containing nucleoside triphosphate hydrolases"/>
    <property type="match status" value="1"/>
</dbReference>
<dbReference type="InterPro" id="IPR003959">
    <property type="entry name" value="ATPase_AAA_core"/>
</dbReference>
<sequence>MSGQILETSAFTAVTQDSEIDLEAAFQESHIQDILDKLDQELVGLKSVKNKIKEMAALLLVDRIRKSLGLTAGAPSLHMTFLGNPGMGKTTVAMRMAEILYRLEYIRKEHVMLVTRDDLVGQGMGQTAPKTREVLNNAMGGVLLIDEAYTLYRPDYPGDFGLEAIEILMQVMENQRDDLVVILAGYKDHMERFFHSNPGMNSRIGLHIEFNDYGVDSLMTIAQSLVKSQNYCFSSDAEKAFREYLIKRKTMPHFANARSVRNAIDRARLRQANRLLSSGKKLNKQDLITIEAVDILASRVFREGVPDCEPES</sequence>
<dbReference type="InterPro" id="IPR000641">
    <property type="entry name" value="CbxX/CfxQ"/>
</dbReference>
<dbReference type="InterPro" id="IPR000470">
    <property type="entry name" value="CbxX/CfqX_mono"/>
</dbReference>
<evidence type="ECO:0000256" key="3">
    <source>
        <dbReference type="ARBA" id="ARBA00022840"/>
    </source>
</evidence>
<dbReference type="PRINTS" id="PR00820">
    <property type="entry name" value="CBXXCFQX"/>
</dbReference>
<dbReference type="PANTHER" id="PTHR43392:SF2">
    <property type="entry name" value="AAA-TYPE ATPASE FAMILY PROTEIN _ ANKYRIN REPEAT FAMILY PROTEIN"/>
    <property type="match status" value="1"/>
</dbReference>
<protein>
    <submittedName>
        <fullName evidence="5">AAA family ATPase</fullName>
    </submittedName>
</protein>
<dbReference type="InterPro" id="IPR003593">
    <property type="entry name" value="AAA+_ATPase"/>
</dbReference>
<evidence type="ECO:0000259" key="4">
    <source>
        <dbReference type="SMART" id="SM00382"/>
    </source>
</evidence>
<dbReference type="RefSeq" id="WP_190712951.1">
    <property type="nucleotide sequence ID" value="NZ_JACJST010000005.1"/>
</dbReference>
<dbReference type="CDD" id="cd00009">
    <property type="entry name" value="AAA"/>
    <property type="match status" value="1"/>
</dbReference>
<dbReference type="PANTHER" id="PTHR43392">
    <property type="entry name" value="AAA-TYPE ATPASE FAMILY PROTEIN / ANKYRIN REPEAT FAMILY PROTEIN"/>
    <property type="match status" value="1"/>
</dbReference>
<evidence type="ECO:0000313" key="6">
    <source>
        <dbReference type="Proteomes" id="UP000640531"/>
    </source>
</evidence>
<dbReference type="PRINTS" id="PR00819">
    <property type="entry name" value="CBXCFQXSUPER"/>
</dbReference>
<evidence type="ECO:0000313" key="5">
    <source>
        <dbReference type="EMBL" id="MBD2567744.1"/>
    </source>
</evidence>
<comment type="similarity">
    <text evidence="1">Belongs to the CbxX/CfxQ family.</text>
</comment>
<keyword evidence="6" id="KW-1185">Reference proteome</keyword>